<sequence>NNIVQYNNIYNNTNNGIQHNGTGTLDATYNWWGDSSGPSGVGPGEGDAVSENVKYNPWLLNPFEEPQTYYDHCEALNSGWNLISTPKILENDDISEMVADMDNLQHVYRYENSGWIEDNAAYGQEPLYASFVKVKEEAGSIGIGYNWSTDPQDVPPSRDLPEGWSMIGPSIDPSVEPSVPADEFLDSVSESYSTLFSPDFNLNSWTVTTKTAADENVLPFEGYWIFMESLDTLAGRTT</sequence>
<proteinExistence type="predicted"/>
<feature type="non-terminal residue" evidence="1">
    <location>
        <position position="1"/>
    </location>
</feature>
<gene>
    <name evidence="1" type="ORF">AKJ58_01515</name>
</gene>
<name>A0A133VN61_9EURY</name>
<accession>A0A133VN61</accession>
<evidence type="ECO:0000313" key="2">
    <source>
        <dbReference type="Proteomes" id="UP000070256"/>
    </source>
</evidence>
<dbReference type="Proteomes" id="UP000070256">
    <property type="component" value="Unassembled WGS sequence"/>
</dbReference>
<comment type="caution">
    <text evidence="1">The sequence shown here is derived from an EMBL/GenBank/DDBJ whole genome shotgun (WGS) entry which is preliminary data.</text>
</comment>
<evidence type="ECO:0008006" key="3">
    <source>
        <dbReference type="Google" id="ProtNLM"/>
    </source>
</evidence>
<protein>
    <recommendedName>
        <fullName evidence="3">Periplasmic copper-binding protein NosD beta helix domain-containing protein</fullName>
    </recommendedName>
</protein>
<keyword evidence="2" id="KW-1185">Reference proteome</keyword>
<reference evidence="1 2" key="1">
    <citation type="journal article" date="2016" name="Sci. Rep.">
        <title>Metabolic traits of an uncultured archaeal lineage -MSBL1- from brine pools of the Red Sea.</title>
        <authorList>
            <person name="Mwirichia R."/>
            <person name="Alam I."/>
            <person name="Rashid M."/>
            <person name="Vinu M."/>
            <person name="Ba-Alawi W."/>
            <person name="Anthony Kamau A."/>
            <person name="Kamanda Ngugi D."/>
            <person name="Goker M."/>
            <person name="Klenk H.P."/>
            <person name="Bajic V."/>
            <person name="Stingl U."/>
        </authorList>
    </citation>
    <scope>NUCLEOTIDE SEQUENCE [LARGE SCALE GENOMIC DNA]</scope>
    <source>
        <strain evidence="1">SCGC-AAA385D11</strain>
    </source>
</reference>
<dbReference type="EMBL" id="LHYK01000024">
    <property type="protein sequence ID" value="KXB07905.1"/>
    <property type="molecule type" value="Genomic_DNA"/>
</dbReference>
<organism evidence="1 2">
    <name type="scientific">candidate division MSBL1 archaeon SCGC-AAA385D11</name>
    <dbReference type="NCBI Taxonomy" id="1698286"/>
    <lineage>
        <taxon>Archaea</taxon>
        <taxon>Methanobacteriati</taxon>
        <taxon>Methanobacteriota</taxon>
        <taxon>candidate division MSBL1</taxon>
    </lineage>
</organism>
<evidence type="ECO:0000313" key="1">
    <source>
        <dbReference type="EMBL" id="KXB07905.1"/>
    </source>
</evidence>
<dbReference type="AlphaFoldDB" id="A0A133VN61"/>